<accession>A0A8T0VCY2</accession>
<dbReference type="EMBL" id="CM029040">
    <property type="protein sequence ID" value="KAG2634651.1"/>
    <property type="molecule type" value="Genomic_DNA"/>
</dbReference>
<keyword evidence="1" id="KW-0732">Signal</keyword>
<dbReference type="Proteomes" id="UP000823388">
    <property type="component" value="Chromosome 2N"/>
</dbReference>
<proteinExistence type="predicted"/>
<reference evidence="2" key="1">
    <citation type="submission" date="2020-05" db="EMBL/GenBank/DDBJ databases">
        <title>WGS assembly of Panicum virgatum.</title>
        <authorList>
            <person name="Lovell J.T."/>
            <person name="Jenkins J."/>
            <person name="Shu S."/>
            <person name="Juenger T.E."/>
            <person name="Schmutz J."/>
        </authorList>
    </citation>
    <scope>NUCLEOTIDE SEQUENCE</scope>
    <source>
        <strain evidence="2">AP13</strain>
    </source>
</reference>
<gene>
    <name evidence="2" type="ORF">PVAP13_2NG175303</name>
</gene>
<feature type="signal peptide" evidence="1">
    <location>
        <begin position="1"/>
        <end position="20"/>
    </location>
</feature>
<organism evidence="2 3">
    <name type="scientific">Panicum virgatum</name>
    <name type="common">Blackwell switchgrass</name>
    <dbReference type="NCBI Taxonomy" id="38727"/>
    <lineage>
        <taxon>Eukaryota</taxon>
        <taxon>Viridiplantae</taxon>
        <taxon>Streptophyta</taxon>
        <taxon>Embryophyta</taxon>
        <taxon>Tracheophyta</taxon>
        <taxon>Spermatophyta</taxon>
        <taxon>Magnoliopsida</taxon>
        <taxon>Liliopsida</taxon>
        <taxon>Poales</taxon>
        <taxon>Poaceae</taxon>
        <taxon>PACMAD clade</taxon>
        <taxon>Panicoideae</taxon>
        <taxon>Panicodae</taxon>
        <taxon>Paniceae</taxon>
        <taxon>Panicinae</taxon>
        <taxon>Panicum</taxon>
        <taxon>Panicum sect. Hiantes</taxon>
    </lineage>
</organism>
<evidence type="ECO:0000313" key="3">
    <source>
        <dbReference type="Proteomes" id="UP000823388"/>
    </source>
</evidence>
<dbReference type="AlphaFoldDB" id="A0A8T0VCY2"/>
<feature type="chain" id="PRO_5035738094" description="Secreted protein" evidence="1">
    <location>
        <begin position="21"/>
        <end position="139"/>
    </location>
</feature>
<name>A0A8T0VCY2_PANVG</name>
<evidence type="ECO:0000256" key="1">
    <source>
        <dbReference type="SAM" id="SignalP"/>
    </source>
</evidence>
<keyword evidence="3" id="KW-1185">Reference proteome</keyword>
<evidence type="ECO:0000313" key="2">
    <source>
        <dbReference type="EMBL" id="KAG2634651.1"/>
    </source>
</evidence>
<comment type="caution">
    <text evidence="2">The sequence shown here is derived from an EMBL/GenBank/DDBJ whole genome shotgun (WGS) entry which is preliminary data.</text>
</comment>
<evidence type="ECO:0008006" key="4">
    <source>
        <dbReference type="Google" id="ProtNLM"/>
    </source>
</evidence>
<protein>
    <recommendedName>
        <fullName evidence="4">Secreted protein</fullName>
    </recommendedName>
</protein>
<sequence>MAVSCFLLLNIHLNFFPCPGVNDKHNVGHFVLTIPCSFTVVYPRCKLCFLYLNIRLSCERYRKNIVKNTVLSGYQVNLPYWGTLPSHSALTQQLLSQLHKAIYIQGLLFIHFDCDISRPCVLYPFCVLHPKPITYTVQI</sequence>